<organism evidence="1 2">
    <name type="scientific">Ampelomyces quisqualis</name>
    <name type="common">Powdery mildew agent</name>
    <dbReference type="NCBI Taxonomy" id="50730"/>
    <lineage>
        <taxon>Eukaryota</taxon>
        <taxon>Fungi</taxon>
        <taxon>Dikarya</taxon>
        <taxon>Ascomycota</taxon>
        <taxon>Pezizomycotina</taxon>
        <taxon>Dothideomycetes</taxon>
        <taxon>Pleosporomycetidae</taxon>
        <taxon>Pleosporales</taxon>
        <taxon>Pleosporineae</taxon>
        <taxon>Phaeosphaeriaceae</taxon>
        <taxon>Ampelomyces</taxon>
    </lineage>
</organism>
<proteinExistence type="predicted"/>
<sequence length="116" mass="13098">MSVDKKSDCLFQRIILSAGVRLRCALGRGRHAAEINSSKVGAMELPYLVSDTACQITGGQRTWFVLLLCSFIVFHWSQLRGGLPDPWHEYDSVSDSWMPRDRLPAIVVPFLQYISN</sequence>
<keyword evidence="2" id="KW-1185">Reference proteome</keyword>
<dbReference type="Proteomes" id="UP000800096">
    <property type="component" value="Unassembled WGS sequence"/>
</dbReference>
<evidence type="ECO:0000313" key="1">
    <source>
        <dbReference type="EMBL" id="KAF1918348.1"/>
    </source>
</evidence>
<gene>
    <name evidence="1" type="ORF">BDU57DRAFT_195969</name>
</gene>
<dbReference type="AlphaFoldDB" id="A0A6A5QU10"/>
<reference evidence="1" key="1">
    <citation type="journal article" date="2020" name="Stud. Mycol.">
        <title>101 Dothideomycetes genomes: a test case for predicting lifestyles and emergence of pathogens.</title>
        <authorList>
            <person name="Haridas S."/>
            <person name="Albert R."/>
            <person name="Binder M."/>
            <person name="Bloem J."/>
            <person name="Labutti K."/>
            <person name="Salamov A."/>
            <person name="Andreopoulos B."/>
            <person name="Baker S."/>
            <person name="Barry K."/>
            <person name="Bills G."/>
            <person name="Bluhm B."/>
            <person name="Cannon C."/>
            <person name="Castanera R."/>
            <person name="Culley D."/>
            <person name="Daum C."/>
            <person name="Ezra D."/>
            <person name="Gonzalez J."/>
            <person name="Henrissat B."/>
            <person name="Kuo A."/>
            <person name="Liang C."/>
            <person name="Lipzen A."/>
            <person name="Lutzoni F."/>
            <person name="Magnuson J."/>
            <person name="Mondo S."/>
            <person name="Nolan M."/>
            <person name="Ohm R."/>
            <person name="Pangilinan J."/>
            <person name="Park H.-J."/>
            <person name="Ramirez L."/>
            <person name="Alfaro M."/>
            <person name="Sun H."/>
            <person name="Tritt A."/>
            <person name="Yoshinaga Y."/>
            <person name="Zwiers L.-H."/>
            <person name="Turgeon B."/>
            <person name="Goodwin S."/>
            <person name="Spatafora J."/>
            <person name="Crous P."/>
            <person name="Grigoriev I."/>
        </authorList>
    </citation>
    <scope>NUCLEOTIDE SEQUENCE</scope>
    <source>
        <strain evidence="1">HMLAC05119</strain>
    </source>
</reference>
<dbReference type="EMBL" id="ML979134">
    <property type="protein sequence ID" value="KAF1918348.1"/>
    <property type="molecule type" value="Genomic_DNA"/>
</dbReference>
<evidence type="ECO:0000313" key="2">
    <source>
        <dbReference type="Proteomes" id="UP000800096"/>
    </source>
</evidence>
<accession>A0A6A5QU10</accession>
<name>A0A6A5QU10_AMPQU</name>
<protein>
    <submittedName>
        <fullName evidence="1">Uncharacterized protein</fullName>
    </submittedName>
</protein>